<keyword evidence="3" id="KW-1185">Reference proteome</keyword>
<dbReference type="AlphaFoldDB" id="A0A1H3AMG4"/>
<protein>
    <submittedName>
        <fullName evidence="2">Uncharacterized protein</fullName>
    </submittedName>
</protein>
<sequence length="85" mass="9964">MNHISRKDINLGLIFVILFSISIVGGFIKWPLFIFAGVFLFSYIVLDRKRLRCPNCGAYENLDRLIYAKNHVHHCRRCGERIKIL</sequence>
<dbReference type="SUPFAM" id="SSF82919">
    <property type="entry name" value="Zn-finger domain of Sec23/24"/>
    <property type="match status" value="1"/>
</dbReference>
<keyword evidence="1" id="KW-0472">Membrane</keyword>
<organism evidence="2 3">
    <name type="scientific">Tepidimicrobium xylanilyticum</name>
    <dbReference type="NCBI Taxonomy" id="1123352"/>
    <lineage>
        <taxon>Bacteria</taxon>
        <taxon>Bacillati</taxon>
        <taxon>Bacillota</taxon>
        <taxon>Tissierellia</taxon>
        <taxon>Tissierellales</taxon>
        <taxon>Tepidimicrobiaceae</taxon>
        <taxon>Tepidimicrobium</taxon>
    </lineage>
</organism>
<name>A0A1H3AMG4_9FIRM</name>
<dbReference type="GO" id="GO:0006888">
    <property type="term" value="P:endoplasmic reticulum to Golgi vesicle-mediated transport"/>
    <property type="evidence" value="ECO:0007669"/>
    <property type="project" value="InterPro"/>
</dbReference>
<accession>A0A1H3AMG4</accession>
<dbReference type="GO" id="GO:0030127">
    <property type="term" value="C:COPII vesicle coat"/>
    <property type="evidence" value="ECO:0007669"/>
    <property type="project" value="InterPro"/>
</dbReference>
<keyword evidence="1" id="KW-0812">Transmembrane</keyword>
<evidence type="ECO:0000313" key="3">
    <source>
        <dbReference type="Proteomes" id="UP000198828"/>
    </source>
</evidence>
<proteinExistence type="predicted"/>
<gene>
    <name evidence="2" type="ORF">SAMN05660923_02078</name>
</gene>
<reference evidence="2 3" key="1">
    <citation type="submission" date="2016-10" db="EMBL/GenBank/DDBJ databases">
        <authorList>
            <person name="de Groot N.N."/>
        </authorList>
    </citation>
    <scope>NUCLEOTIDE SEQUENCE [LARGE SCALE GENOMIC DNA]</scope>
    <source>
        <strain evidence="2 3">DSM 23310</strain>
    </source>
</reference>
<dbReference type="OrthoDB" id="1711076at2"/>
<dbReference type="GO" id="GO:0006886">
    <property type="term" value="P:intracellular protein transport"/>
    <property type="evidence" value="ECO:0007669"/>
    <property type="project" value="InterPro"/>
</dbReference>
<keyword evidence="1" id="KW-1133">Transmembrane helix</keyword>
<evidence type="ECO:0000256" key="1">
    <source>
        <dbReference type="SAM" id="Phobius"/>
    </source>
</evidence>
<feature type="transmembrane region" description="Helical" evidence="1">
    <location>
        <begin position="12"/>
        <end position="45"/>
    </location>
</feature>
<dbReference type="GO" id="GO:0008270">
    <property type="term" value="F:zinc ion binding"/>
    <property type="evidence" value="ECO:0007669"/>
    <property type="project" value="InterPro"/>
</dbReference>
<dbReference type="Proteomes" id="UP000198828">
    <property type="component" value="Unassembled WGS sequence"/>
</dbReference>
<dbReference type="RefSeq" id="WP_072745130.1">
    <property type="nucleotide sequence ID" value="NZ_FNNG01000009.1"/>
</dbReference>
<dbReference type="InterPro" id="IPR036174">
    <property type="entry name" value="Znf_Sec23_Sec24_sf"/>
</dbReference>
<dbReference type="EMBL" id="FNNG01000009">
    <property type="protein sequence ID" value="SDX30785.1"/>
    <property type="molecule type" value="Genomic_DNA"/>
</dbReference>
<evidence type="ECO:0000313" key="2">
    <source>
        <dbReference type="EMBL" id="SDX30785.1"/>
    </source>
</evidence>